<name>T1J0M2_STRMM</name>
<dbReference type="GO" id="GO:0005794">
    <property type="term" value="C:Golgi apparatus"/>
    <property type="evidence" value="ECO:0007669"/>
    <property type="project" value="TreeGrafter"/>
</dbReference>
<evidence type="ECO:0000256" key="4">
    <source>
        <dbReference type="ARBA" id="ARBA00021301"/>
    </source>
</evidence>
<keyword evidence="5" id="KW-0963">Cytoplasm</keyword>
<feature type="domain" description="Growth arrest-specific protein 8" evidence="14">
    <location>
        <begin position="229"/>
        <end position="427"/>
    </location>
</feature>
<evidence type="ECO:0000256" key="11">
    <source>
        <dbReference type="ARBA" id="ARBA00023273"/>
    </source>
</evidence>
<dbReference type="STRING" id="126957.T1J0M2"/>
<dbReference type="GO" id="GO:0048870">
    <property type="term" value="P:cell motility"/>
    <property type="evidence" value="ECO:0007669"/>
    <property type="project" value="InterPro"/>
</dbReference>
<evidence type="ECO:0000256" key="5">
    <source>
        <dbReference type="ARBA" id="ARBA00022490"/>
    </source>
</evidence>
<evidence type="ECO:0000256" key="7">
    <source>
        <dbReference type="ARBA" id="ARBA00022846"/>
    </source>
</evidence>
<protein>
    <recommendedName>
        <fullName evidence="4">Dynein regulatory complex subunit 4</fullName>
    </recommendedName>
    <alternativeName>
        <fullName evidence="12">Growth arrest-specific protein 8</fullName>
    </alternativeName>
</protein>
<dbReference type="HOGENOM" id="CLU_045343_0_0_1"/>
<evidence type="ECO:0000256" key="12">
    <source>
        <dbReference type="ARBA" id="ARBA00031568"/>
    </source>
</evidence>
<dbReference type="EMBL" id="JH431738">
    <property type="status" value="NOT_ANNOTATED_CDS"/>
    <property type="molecule type" value="Genomic_DNA"/>
</dbReference>
<dbReference type="GO" id="GO:0031267">
    <property type="term" value="F:small GTPase binding"/>
    <property type="evidence" value="ECO:0007669"/>
    <property type="project" value="InterPro"/>
</dbReference>
<organism evidence="15 16">
    <name type="scientific">Strigamia maritima</name>
    <name type="common">European centipede</name>
    <name type="synonym">Geophilus maritimus</name>
    <dbReference type="NCBI Taxonomy" id="126957"/>
    <lineage>
        <taxon>Eukaryota</taxon>
        <taxon>Metazoa</taxon>
        <taxon>Ecdysozoa</taxon>
        <taxon>Arthropoda</taxon>
        <taxon>Myriapoda</taxon>
        <taxon>Chilopoda</taxon>
        <taxon>Pleurostigmophora</taxon>
        <taxon>Geophilomorpha</taxon>
        <taxon>Linotaeniidae</taxon>
        <taxon>Strigamia</taxon>
    </lineage>
</organism>
<evidence type="ECO:0000256" key="10">
    <source>
        <dbReference type="ARBA" id="ARBA00023212"/>
    </source>
</evidence>
<proteinExistence type="inferred from homology"/>
<keyword evidence="16" id="KW-1185">Reference proteome</keyword>
<evidence type="ECO:0000256" key="9">
    <source>
        <dbReference type="ARBA" id="ARBA00023069"/>
    </source>
</evidence>
<reference evidence="15" key="2">
    <citation type="submission" date="2015-02" db="UniProtKB">
        <authorList>
            <consortium name="EnsemblMetazoa"/>
        </authorList>
    </citation>
    <scope>IDENTIFICATION</scope>
</reference>
<dbReference type="PhylomeDB" id="T1J0M2"/>
<dbReference type="GO" id="GO:0008017">
    <property type="term" value="F:microtubule binding"/>
    <property type="evidence" value="ECO:0007669"/>
    <property type="project" value="InterPro"/>
</dbReference>
<evidence type="ECO:0000313" key="15">
    <source>
        <dbReference type="EnsemblMetazoa" id="SMAR007075-PA"/>
    </source>
</evidence>
<dbReference type="Proteomes" id="UP000014500">
    <property type="component" value="Unassembled WGS sequence"/>
</dbReference>
<dbReference type="OMA" id="MKHLQYE"/>
<feature type="coiled-coil region" evidence="13">
    <location>
        <begin position="175"/>
        <end position="202"/>
    </location>
</feature>
<evidence type="ECO:0000259" key="14">
    <source>
        <dbReference type="Pfam" id="PF13851"/>
    </source>
</evidence>
<comment type="subcellular location">
    <subcellularLocation>
        <location evidence="1">Cell projection</location>
        <location evidence="1">Cilium</location>
        <location evidence="1">Flagellum</location>
    </subcellularLocation>
    <subcellularLocation>
        <location evidence="2">Cytoplasm</location>
        <location evidence="2">Cytoskeleton</location>
    </subcellularLocation>
</comment>
<dbReference type="InterPro" id="IPR025593">
    <property type="entry name" value="GAS8_dom"/>
</dbReference>
<dbReference type="eggNOG" id="ENOG502QQDA">
    <property type="taxonomic scope" value="Eukaryota"/>
</dbReference>
<sequence length="485" mass="56649">MPPKKDQAADPAAGPGIEIRKAAVVDGISIYEMTKEQLQDHILRCRDETDREREERNYFQIERDKIASFWEIAKKQLEEKRAELRNKDRELEDVEERHQMEIKIYKQKIKHLLYEHQNNLSEVKAGNLINLKLAEEEHALAEHHLMKDKREMKIRQKEDELVHVDAVNELKLKQSEKLTEMRIQLEKNLGEVEERYDKKMRTLRDELDLQRKSEVHEVEERKNQQINTLMKNHEKAFTDIKNYYNDITVNNLALINTLKEQAEELKKRSDHVERQLHDAQIDNRKLHDDLKERNEKIEVLKKVLEQFENTKNALASTKHKLKTTAEELKTLQWEQEIVELKFKEVENERDEIYNKFVTAIHEVQQKSSLKNLLLERKLTALSEALEKREVQLNEVLIAAKLDPTSMSVVTRKLEDLLDSKNSAIKDLQLELARVCKAHDELLGTFGSKLKSYGINTDDLGFVPLNSTSLGHKLGKGAAGLASKCP</sequence>
<evidence type="ECO:0000313" key="16">
    <source>
        <dbReference type="Proteomes" id="UP000014500"/>
    </source>
</evidence>
<dbReference type="PANTHER" id="PTHR31543">
    <property type="entry name" value="DYNEIN REGULATORY COMPLEX SUBUNIT 4"/>
    <property type="match status" value="1"/>
</dbReference>
<dbReference type="Pfam" id="PF13851">
    <property type="entry name" value="GAS"/>
    <property type="match status" value="1"/>
</dbReference>
<keyword evidence="9" id="KW-0969">Cilium</keyword>
<keyword evidence="10" id="KW-0206">Cytoskeleton</keyword>
<dbReference type="AlphaFoldDB" id="T1J0M2"/>
<dbReference type="GO" id="GO:0005874">
    <property type="term" value="C:microtubule"/>
    <property type="evidence" value="ECO:0007669"/>
    <property type="project" value="UniProtKB-KW"/>
</dbReference>
<evidence type="ECO:0000256" key="8">
    <source>
        <dbReference type="ARBA" id="ARBA00023054"/>
    </source>
</evidence>
<dbReference type="EnsemblMetazoa" id="SMAR007075-RA">
    <property type="protein sequence ID" value="SMAR007075-PA"/>
    <property type="gene ID" value="SMAR007075"/>
</dbReference>
<keyword evidence="6" id="KW-0493">Microtubule</keyword>
<dbReference type="InterPro" id="IPR039308">
    <property type="entry name" value="GAS8"/>
</dbReference>
<evidence type="ECO:0000256" key="1">
    <source>
        <dbReference type="ARBA" id="ARBA00004230"/>
    </source>
</evidence>
<accession>T1J0M2</accession>
<feature type="coiled-coil region" evidence="13">
    <location>
        <begin position="35"/>
        <end position="97"/>
    </location>
</feature>
<evidence type="ECO:0000256" key="3">
    <source>
        <dbReference type="ARBA" id="ARBA00009859"/>
    </source>
</evidence>
<reference evidence="16" key="1">
    <citation type="submission" date="2011-05" db="EMBL/GenBank/DDBJ databases">
        <authorList>
            <person name="Richards S.R."/>
            <person name="Qu J."/>
            <person name="Jiang H."/>
            <person name="Jhangiani S.N."/>
            <person name="Agravi P."/>
            <person name="Goodspeed R."/>
            <person name="Gross S."/>
            <person name="Mandapat C."/>
            <person name="Jackson L."/>
            <person name="Mathew T."/>
            <person name="Pu L."/>
            <person name="Thornton R."/>
            <person name="Saada N."/>
            <person name="Wilczek-Boney K.B."/>
            <person name="Lee S."/>
            <person name="Kovar C."/>
            <person name="Wu Y."/>
            <person name="Scherer S.E."/>
            <person name="Worley K.C."/>
            <person name="Muzny D.M."/>
            <person name="Gibbs R."/>
        </authorList>
    </citation>
    <scope>NUCLEOTIDE SEQUENCE</scope>
    <source>
        <strain evidence="16">Brora</strain>
    </source>
</reference>
<dbReference type="PANTHER" id="PTHR31543:SF0">
    <property type="entry name" value="DYNEIN REGULATORY COMPLEX SUBUNIT 4"/>
    <property type="match status" value="1"/>
</dbReference>
<keyword evidence="11" id="KW-0966">Cell projection</keyword>
<keyword evidence="7" id="KW-0282">Flagellum</keyword>
<feature type="coiled-coil region" evidence="13">
    <location>
        <begin position="255"/>
        <end position="348"/>
    </location>
</feature>
<evidence type="ECO:0000256" key="2">
    <source>
        <dbReference type="ARBA" id="ARBA00004245"/>
    </source>
</evidence>
<comment type="similarity">
    <text evidence="3">Belongs to the DRC4 family.</text>
</comment>
<evidence type="ECO:0000256" key="13">
    <source>
        <dbReference type="SAM" id="Coils"/>
    </source>
</evidence>
<evidence type="ECO:0000256" key="6">
    <source>
        <dbReference type="ARBA" id="ARBA00022701"/>
    </source>
</evidence>
<dbReference type="GO" id="GO:0031514">
    <property type="term" value="C:motile cilium"/>
    <property type="evidence" value="ECO:0007669"/>
    <property type="project" value="UniProtKB-SubCell"/>
</dbReference>
<keyword evidence="8 13" id="KW-0175">Coiled coil</keyword>